<dbReference type="SUPFAM" id="SSF50494">
    <property type="entry name" value="Trypsin-like serine proteases"/>
    <property type="match status" value="1"/>
</dbReference>
<dbReference type="InterPro" id="IPR043504">
    <property type="entry name" value="Peptidase_S1_PA_chymotrypsin"/>
</dbReference>
<keyword evidence="2" id="KW-1015">Disulfide bond</keyword>
<comment type="caution">
    <text evidence="5">The sequence shown here is derived from an EMBL/GenBank/DDBJ whole genome shotgun (WGS) entry which is preliminary data.</text>
</comment>
<dbReference type="InterPro" id="IPR050430">
    <property type="entry name" value="Peptidase_S1"/>
</dbReference>
<dbReference type="PRINTS" id="PR00722">
    <property type="entry name" value="CHYMOTRYPSIN"/>
</dbReference>
<dbReference type="PANTHER" id="PTHR24276">
    <property type="entry name" value="POLYSERASE-RELATED"/>
    <property type="match status" value="1"/>
</dbReference>
<dbReference type="PANTHER" id="PTHR24276:SF98">
    <property type="entry name" value="FI18310P1-RELATED"/>
    <property type="match status" value="1"/>
</dbReference>
<protein>
    <submittedName>
        <fullName evidence="5">Trypsin</fullName>
        <ecNumber evidence="5">3.4.21.4</ecNumber>
    </submittedName>
</protein>
<organism evidence="5 6">
    <name type="scientific">Nocardia cerradoensis</name>
    <dbReference type="NCBI Taxonomy" id="85688"/>
    <lineage>
        <taxon>Bacteria</taxon>
        <taxon>Bacillati</taxon>
        <taxon>Actinomycetota</taxon>
        <taxon>Actinomycetes</taxon>
        <taxon>Mycobacteriales</taxon>
        <taxon>Nocardiaceae</taxon>
        <taxon>Nocardia</taxon>
    </lineage>
</organism>
<dbReference type="Pfam" id="PF00089">
    <property type="entry name" value="Trypsin"/>
    <property type="match status" value="1"/>
</dbReference>
<evidence type="ECO:0000313" key="5">
    <source>
        <dbReference type="EMBL" id="OXR45929.1"/>
    </source>
</evidence>
<dbReference type="CDD" id="cd00190">
    <property type="entry name" value="Tryp_SPc"/>
    <property type="match status" value="1"/>
</dbReference>
<dbReference type="PROSITE" id="PS00134">
    <property type="entry name" value="TRYPSIN_HIS"/>
    <property type="match status" value="1"/>
</dbReference>
<proteinExistence type="inferred from homology"/>
<reference evidence="5 6" key="1">
    <citation type="submission" date="2017-07" db="EMBL/GenBank/DDBJ databases">
        <title>First draft Genome Sequence of Nocardia cerradoensis isolated from human infection.</title>
        <authorList>
            <person name="Carrasco G."/>
        </authorList>
    </citation>
    <scope>NUCLEOTIDE SEQUENCE [LARGE SCALE GENOMIC DNA]</scope>
    <source>
        <strain evidence="5 6">CNM20130759</strain>
    </source>
</reference>
<dbReference type="AlphaFoldDB" id="A0A231HAS4"/>
<evidence type="ECO:0000313" key="6">
    <source>
        <dbReference type="Proteomes" id="UP000215506"/>
    </source>
</evidence>
<dbReference type="GO" id="GO:0006508">
    <property type="term" value="P:proteolysis"/>
    <property type="evidence" value="ECO:0007669"/>
    <property type="project" value="InterPro"/>
</dbReference>
<gene>
    <name evidence="5" type="ORF">B7C42_02222</name>
</gene>
<sequence>MKISPRRVVGAVAAAFACALVPPTGAHAVVGGAPVDAADYPWLAAIGTPVYATRLGGQFCAGALIAPDRVLTAAHCGALARTLPGTTVTFGRTDVAGHGGVTIGIADVRIDPDFRVSLFGTDLSYHHNVAVLVLSAPVALPTVAVGAPHGDTATVVGWGATSEDDQSNSVLRAATVPLVPDAACAVAYAAEFDPAEAVCAGSPTADTAEFDSGGPLLVDGKVAGITSWGKGSAEPGFPGVYARVPALDF</sequence>
<evidence type="ECO:0000256" key="2">
    <source>
        <dbReference type="ARBA" id="ARBA00023157"/>
    </source>
</evidence>
<dbReference type="PROSITE" id="PS51257">
    <property type="entry name" value="PROKAR_LIPOPROTEIN"/>
    <property type="match status" value="1"/>
</dbReference>
<evidence type="ECO:0000259" key="4">
    <source>
        <dbReference type="PROSITE" id="PS50240"/>
    </source>
</evidence>
<evidence type="ECO:0000256" key="3">
    <source>
        <dbReference type="SAM" id="SignalP"/>
    </source>
</evidence>
<keyword evidence="3" id="KW-0732">Signal</keyword>
<evidence type="ECO:0000256" key="1">
    <source>
        <dbReference type="ARBA" id="ARBA00007664"/>
    </source>
</evidence>
<name>A0A231HAS4_9NOCA</name>
<dbReference type="InterPro" id="IPR018114">
    <property type="entry name" value="TRYPSIN_HIS"/>
</dbReference>
<dbReference type="EMBL" id="NGAF01000003">
    <property type="protein sequence ID" value="OXR45929.1"/>
    <property type="molecule type" value="Genomic_DNA"/>
</dbReference>
<feature type="chain" id="PRO_5013053792" evidence="3">
    <location>
        <begin position="29"/>
        <end position="249"/>
    </location>
</feature>
<keyword evidence="5" id="KW-0378">Hydrolase</keyword>
<dbReference type="Proteomes" id="UP000215506">
    <property type="component" value="Unassembled WGS sequence"/>
</dbReference>
<comment type="similarity">
    <text evidence="1">Belongs to the peptidase S1 family.</text>
</comment>
<dbReference type="InterPro" id="IPR009003">
    <property type="entry name" value="Peptidase_S1_PA"/>
</dbReference>
<dbReference type="GO" id="GO:0004252">
    <property type="term" value="F:serine-type endopeptidase activity"/>
    <property type="evidence" value="ECO:0007669"/>
    <property type="project" value="UniProtKB-EC"/>
</dbReference>
<dbReference type="InterPro" id="IPR001314">
    <property type="entry name" value="Peptidase_S1A"/>
</dbReference>
<dbReference type="RefSeq" id="WP_094025167.1">
    <property type="nucleotide sequence ID" value="NZ_NGAF01000003.1"/>
</dbReference>
<dbReference type="EC" id="3.4.21.4" evidence="5"/>
<dbReference type="Gene3D" id="2.40.10.10">
    <property type="entry name" value="Trypsin-like serine proteases"/>
    <property type="match status" value="1"/>
</dbReference>
<dbReference type="InterPro" id="IPR001254">
    <property type="entry name" value="Trypsin_dom"/>
</dbReference>
<feature type="domain" description="Peptidase S1" evidence="4">
    <location>
        <begin position="29"/>
        <end position="249"/>
    </location>
</feature>
<accession>A0A231HAS4</accession>
<dbReference type="SMART" id="SM00020">
    <property type="entry name" value="Tryp_SPc"/>
    <property type="match status" value="1"/>
</dbReference>
<dbReference type="PROSITE" id="PS50240">
    <property type="entry name" value="TRYPSIN_DOM"/>
    <property type="match status" value="1"/>
</dbReference>
<feature type="signal peptide" evidence="3">
    <location>
        <begin position="1"/>
        <end position="28"/>
    </location>
</feature>
<keyword evidence="6" id="KW-1185">Reference proteome</keyword>